<name>C1MPM6_MICPC</name>
<dbReference type="GO" id="GO:0044183">
    <property type="term" value="F:protein folding chaperone"/>
    <property type="evidence" value="ECO:0007669"/>
    <property type="project" value="InterPro"/>
</dbReference>
<protein>
    <submittedName>
        <fullName evidence="4">Predicted protein</fullName>
    </submittedName>
</protein>
<organism evidence="5">
    <name type="scientific">Micromonas pusilla (strain CCMP1545)</name>
    <name type="common">Picoplanktonic green alga</name>
    <dbReference type="NCBI Taxonomy" id="564608"/>
    <lineage>
        <taxon>Eukaryota</taxon>
        <taxon>Viridiplantae</taxon>
        <taxon>Chlorophyta</taxon>
        <taxon>Mamiellophyceae</taxon>
        <taxon>Mamiellales</taxon>
        <taxon>Mamiellaceae</taxon>
        <taxon>Micromonas</taxon>
    </lineage>
</organism>
<dbReference type="GO" id="GO:0015979">
    <property type="term" value="P:photosynthesis"/>
    <property type="evidence" value="ECO:0007669"/>
    <property type="project" value="UniProtKB-KW"/>
</dbReference>
<dbReference type="PANTHER" id="PTHR33791">
    <property type="entry name" value="CHAPERONIN-LIKE RBCX PROTEIN 1, CHLOROPLASTIC"/>
    <property type="match status" value="1"/>
</dbReference>
<dbReference type="OMA" id="YLHAKPL"/>
<proteinExistence type="predicted"/>
<dbReference type="InterPro" id="IPR038052">
    <property type="entry name" value="Chaperonin_RbcX_sf"/>
</dbReference>
<dbReference type="Pfam" id="PF02341">
    <property type="entry name" value="RbcX"/>
    <property type="match status" value="1"/>
</dbReference>
<dbReference type="AlphaFoldDB" id="C1MPM6"/>
<dbReference type="SUPFAM" id="SSF158615">
    <property type="entry name" value="RbcX-like"/>
    <property type="match status" value="1"/>
</dbReference>
<evidence type="ECO:0000313" key="5">
    <source>
        <dbReference type="Proteomes" id="UP000001876"/>
    </source>
</evidence>
<dbReference type="KEGG" id="mpp:MICPUCDRAFT_56961"/>
<dbReference type="InterPro" id="IPR003435">
    <property type="entry name" value="Chaperonin_RcbX"/>
</dbReference>
<reference evidence="4 5" key="1">
    <citation type="journal article" date="2009" name="Science">
        <title>Green evolution and dynamic adaptations revealed by genomes of the marine picoeukaryotes Micromonas.</title>
        <authorList>
            <person name="Worden A.Z."/>
            <person name="Lee J.H."/>
            <person name="Mock T."/>
            <person name="Rouze P."/>
            <person name="Simmons M.P."/>
            <person name="Aerts A.L."/>
            <person name="Allen A.E."/>
            <person name="Cuvelier M.L."/>
            <person name="Derelle E."/>
            <person name="Everett M.V."/>
            <person name="Foulon E."/>
            <person name="Grimwood J."/>
            <person name="Gundlach H."/>
            <person name="Henrissat B."/>
            <person name="Napoli C."/>
            <person name="McDonald S.M."/>
            <person name="Parker M.S."/>
            <person name="Rombauts S."/>
            <person name="Salamov A."/>
            <person name="Von Dassow P."/>
            <person name="Badger J.H."/>
            <person name="Coutinho P.M."/>
            <person name="Demir E."/>
            <person name="Dubchak I."/>
            <person name="Gentemann C."/>
            <person name="Eikrem W."/>
            <person name="Gready J.E."/>
            <person name="John U."/>
            <person name="Lanier W."/>
            <person name="Lindquist E.A."/>
            <person name="Lucas S."/>
            <person name="Mayer K.F."/>
            <person name="Moreau H."/>
            <person name="Not F."/>
            <person name="Otillar R."/>
            <person name="Panaud O."/>
            <person name="Pangilinan J."/>
            <person name="Paulsen I."/>
            <person name="Piegu B."/>
            <person name="Poliakov A."/>
            <person name="Robbens S."/>
            <person name="Schmutz J."/>
            <person name="Toulza E."/>
            <person name="Wyss T."/>
            <person name="Zelensky A."/>
            <person name="Zhou K."/>
            <person name="Armbrust E.V."/>
            <person name="Bhattacharya D."/>
            <person name="Goodenough U.W."/>
            <person name="Van de Peer Y."/>
            <person name="Grigoriev I.V."/>
        </authorList>
    </citation>
    <scope>NUCLEOTIDE SEQUENCE [LARGE SCALE GENOMIC DNA]</scope>
    <source>
        <strain evidence="4 5">CCMP1545</strain>
    </source>
</reference>
<dbReference type="GeneID" id="9683419"/>
<evidence type="ECO:0000256" key="1">
    <source>
        <dbReference type="ARBA" id="ARBA00022531"/>
    </source>
</evidence>
<accession>C1MPM6</accession>
<keyword evidence="5" id="KW-1185">Reference proteome</keyword>
<dbReference type="GO" id="GO:0110102">
    <property type="term" value="P:ribulose bisphosphate carboxylase complex assembly"/>
    <property type="evidence" value="ECO:0007669"/>
    <property type="project" value="InterPro"/>
</dbReference>
<dbReference type="OrthoDB" id="497887at2759"/>
<evidence type="ECO:0000256" key="3">
    <source>
        <dbReference type="ARBA" id="ARBA00023300"/>
    </source>
</evidence>
<dbReference type="PANTHER" id="PTHR33791:SF1">
    <property type="entry name" value="RUBISCO CHAPERONE RBCX"/>
    <property type="match status" value="1"/>
</dbReference>
<gene>
    <name evidence="4" type="ORF">MICPUCDRAFT_56961</name>
</gene>
<evidence type="ECO:0000313" key="4">
    <source>
        <dbReference type="EMBL" id="EEH57558.1"/>
    </source>
</evidence>
<dbReference type="GO" id="GO:0015977">
    <property type="term" value="P:carbon fixation"/>
    <property type="evidence" value="ECO:0007669"/>
    <property type="project" value="UniProtKB-KW"/>
</dbReference>
<dbReference type="STRING" id="564608.C1MPM6"/>
<dbReference type="EMBL" id="GG663738">
    <property type="protein sequence ID" value="EEH57558.1"/>
    <property type="molecule type" value="Genomic_DNA"/>
</dbReference>
<keyword evidence="2" id="KW-0143">Chaperone</keyword>
<dbReference type="Gene3D" id="1.10.1200.210">
    <property type="entry name" value="Chaperonin-like RbcX"/>
    <property type="match status" value="1"/>
</dbReference>
<dbReference type="RefSeq" id="XP_003057607.1">
    <property type="nucleotide sequence ID" value="XM_003057561.1"/>
</dbReference>
<dbReference type="Proteomes" id="UP000001876">
    <property type="component" value="Unassembled WGS sequence"/>
</dbReference>
<keyword evidence="3" id="KW-0120">Carbon dioxide fixation</keyword>
<evidence type="ECO:0000256" key="2">
    <source>
        <dbReference type="ARBA" id="ARBA00023186"/>
    </source>
</evidence>
<keyword evidence="1" id="KW-0602">Photosynthesis</keyword>
<sequence length="145" mass="16455">MNSDDVDEPETFVVPPDAFVDATTGESMTPERKAGVALGNLFTMAATRVILDQFTGTRHRSPVYYKMVDFLNENPLRNGNEWLAKLMREPDNDLRITAMRIIETRRVFADTEFNWDVVESVTKEEIAGDTLEMTKSFLTESLTAE</sequence>